<evidence type="ECO:0000313" key="1">
    <source>
        <dbReference type="EMBL" id="MBB4695545.1"/>
    </source>
</evidence>
<accession>A0A7W7G4Q5</accession>
<evidence type="ECO:0000313" key="2">
    <source>
        <dbReference type="Proteomes" id="UP000542742"/>
    </source>
</evidence>
<sequence>MQRVLWLIDDQRFSTIRQCDDQDGGAFLAVREPFDVLVLSFAALAELHREPVEKLELFLLPTALADRLVARIASEHPELPEGMPDRIMGQTVAFLEACATATEPIGPSELVDIGWHTFILYTHEYAEFCNRIAGRFIHHVPDESPTGDEWPTVPEASAATLAVTVAAMRKAGCVVDPELWSMTAASDCTQCHAGCHDSPMR</sequence>
<gene>
    <name evidence="1" type="ORF">BKA14_005693</name>
</gene>
<reference evidence="1 2" key="1">
    <citation type="submission" date="2020-08" db="EMBL/GenBank/DDBJ databases">
        <title>Sequencing the genomes of 1000 actinobacteria strains.</title>
        <authorList>
            <person name="Klenk H.-P."/>
        </authorList>
    </citation>
    <scope>NUCLEOTIDE SEQUENCE [LARGE SCALE GENOMIC DNA]</scope>
    <source>
        <strain evidence="1 2">DSM 45518</strain>
    </source>
</reference>
<name>A0A7W7G4Q5_9ACTN</name>
<comment type="caution">
    <text evidence="1">The sequence shown here is derived from an EMBL/GenBank/DDBJ whole genome shotgun (WGS) entry which is preliminary data.</text>
</comment>
<dbReference type="Proteomes" id="UP000542742">
    <property type="component" value="Unassembled WGS sequence"/>
</dbReference>
<dbReference type="RefSeq" id="WP_239093353.1">
    <property type="nucleotide sequence ID" value="NZ_BOMC01000067.1"/>
</dbReference>
<dbReference type="AlphaFoldDB" id="A0A7W7G4Q5"/>
<proteinExistence type="predicted"/>
<organism evidence="1 2">
    <name type="scientific">Paractinoplanes abujensis</name>
    <dbReference type="NCBI Taxonomy" id="882441"/>
    <lineage>
        <taxon>Bacteria</taxon>
        <taxon>Bacillati</taxon>
        <taxon>Actinomycetota</taxon>
        <taxon>Actinomycetes</taxon>
        <taxon>Micromonosporales</taxon>
        <taxon>Micromonosporaceae</taxon>
        <taxon>Paractinoplanes</taxon>
    </lineage>
</organism>
<protein>
    <submittedName>
        <fullName evidence="1">Uncharacterized protein</fullName>
    </submittedName>
</protein>
<dbReference type="EMBL" id="JACHMF010000001">
    <property type="protein sequence ID" value="MBB4695545.1"/>
    <property type="molecule type" value="Genomic_DNA"/>
</dbReference>
<keyword evidence="2" id="KW-1185">Reference proteome</keyword>